<gene>
    <name evidence="2" type="ORF">CK203_041598</name>
</gene>
<dbReference type="EMBL" id="QGNW01000135">
    <property type="protein sequence ID" value="RVW92646.1"/>
    <property type="molecule type" value="Genomic_DNA"/>
</dbReference>
<evidence type="ECO:0000259" key="1">
    <source>
        <dbReference type="Pfam" id="PF13966"/>
    </source>
</evidence>
<reference evidence="2 3" key="1">
    <citation type="journal article" date="2018" name="PLoS Genet.">
        <title>Population sequencing reveals clonal diversity and ancestral inbreeding in the grapevine cultivar Chardonnay.</title>
        <authorList>
            <person name="Roach M.J."/>
            <person name="Johnson D.L."/>
            <person name="Bohlmann J."/>
            <person name="van Vuuren H.J."/>
            <person name="Jones S.J."/>
            <person name="Pretorius I.S."/>
            <person name="Schmidt S.A."/>
            <person name="Borneman A.R."/>
        </authorList>
    </citation>
    <scope>NUCLEOTIDE SEQUENCE [LARGE SCALE GENOMIC DNA]</scope>
    <source>
        <strain evidence="3">cv. Chardonnay</strain>
        <tissue evidence="2">Leaf</tissue>
    </source>
</reference>
<dbReference type="Pfam" id="PF13966">
    <property type="entry name" value="zf-RVT"/>
    <property type="match status" value="1"/>
</dbReference>
<accession>A0A438I7E9</accession>
<dbReference type="InterPro" id="IPR026960">
    <property type="entry name" value="RVT-Znf"/>
</dbReference>
<comment type="caution">
    <text evidence="2">The sequence shown here is derived from an EMBL/GenBank/DDBJ whole genome shotgun (WGS) entry which is preliminary data.</text>
</comment>
<evidence type="ECO:0000313" key="3">
    <source>
        <dbReference type="Proteomes" id="UP000288805"/>
    </source>
</evidence>
<name>A0A438I7E9_VITVI</name>
<dbReference type="PANTHER" id="PTHR36617">
    <property type="entry name" value="PROTEIN, PUTATIVE-RELATED"/>
    <property type="match status" value="1"/>
</dbReference>
<sequence length="461" mass="52477">MCLVLNANSVMQWDEEFDLDLEDIMVMEAIWLSIQEYIYIYITIRNGWENIRTHSRFIIGDGTRVKFWKDLWCENQSLEDAFPNLFNLAVNKEGWVAEAWEEDGVRGSWGLRFNRHLNDWEVGEVESLLSKLHPLTIRSGVDDLLWWRENKNGTFSVKSFYDSFSRGTRPPFLARVIWTPWVPIRASFFGWEAAWSRLLVIDRLKRSGWNIPNRCYLCKNEEETTNHLLLFCEKARMLWLLIFSLFGVQWVMHFSVRRNLLGWHGSFVGKKREKAWRAAPLCLLWTIWKERNRRASNDDNGRHRNPLYGDTTTAEQYVTEEHYVLPAMAPQVESSSSPSGGLACAIAALAERQQMGGESSTNYNGNMPAFNMPPGSSRMMENGGVDRGSEVAEAGTSYASSDATDEAGGVAALPPTDEAEGSFQNVGGPIVPESFEEQMMLAMAVSLAEARARTSTQGVWQ</sequence>
<dbReference type="PANTHER" id="PTHR36617:SF15">
    <property type="entry name" value="REVERSE TRANSCRIPTASE ZINC-BINDING DOMAIN-CONTAINING PROTEIN"/>
    <property type="match status" value="1"/>
</dbReference>
<dbReference type="AlphaFoldDB" id="A0A438I7E9"/>
<proteinExistence type="predicted"/>
<organism evidence="2 3">
    <name type="scientific">Vitis vinifera</name>
    <name type="common">Grape</name>
    <dbReference type="NCBI Taxonomy" id="29760"/>
    <lineage>
        <taxon>Eukaryota</taxon>
        <taxon>Viridiplantae</taxon>
        <taxon>Streptophyta</taxon>
        <taxon>Embryophyta</taxon>
        <taxon>Tracheophyta</taxon>
        <taxon>Spermatophyta</taxon>
        <taxon>Magnoliopsida</taxon>
        <taxon>eudicotyledons</taxon>
        <taxon>Gunneridae</taxon>
        <taxon>Pentapetalae</taxon>
        <taxon>rosids</taxon>
        <taxon>Vitales</taxon>
        <taxon>Vitaceae</taxon>
        <taxon>Viteae</taxon>
        <taxon>Vitis</taxon>
    </lineage>
</organism>
<protein>
    <recommendedName>
        <fullName evidence="1">Reverse transcriptase zinc-binding domain-containing protein</fullName>
    </recommendedName>
</protein>
<dbReference type="Proteomes" id="UP000288805">
    <property type="component" value="Unassembled WGS sequence"/>
</dbReference>
<evidence type="ECO:0000313" key="2">
    <source>
        <dbReference type="EMBL" id="RVW92646.1"/>
    </source>
</evidence>
<feature type="domain" description="Reverse transcriptase zinc-binding" evidence="1">
    <location>
        <begin position="155"/>
        <end position="239"/>
    </location>
</feature>